<dbReference type="InterPro" id="IPR036898">
    <property type="entry name" value="RNA_pol_Rpb7-like_N_sf"/>
</dbReference>
<feature type="region of interest" description="Disordered" evidence="3">
    <location>
        <begin position="195"/>
        <end position="221"/>
    </location>
</feature>
<dbReference type="WBParaSite" id="ECPE_0000999701-mRNA-1">
    <property type="protein sequence ID" value="ECPE_0000999701-mRNA-1"/>
    <property type="gene ID" value="ECPE_0000999701"/>
</dbReference>
<gene>
    <name evidence="4" type="ORF">ECPE_LOCUS9965</name>
</gene>
<evidence type="ECO:0000313" key="6">
    <source>
        <dbReference type="WBParaSite" id="ECPE_0000999701-mRNA-1"/>
    </source>
</evidence>
<feature type="region of interest" description="Disordered" evidence="3">
    <location>
        <begin position="308"/>
        <end position="330"/>
    </location>
</feature>
<keyword evidence="1" id="KW-0240">DNA-directed RNA polymerase</keyword>
<evidence type="ECO:0000256" key="1">
    <source>
        <dbReference type="ARBA" id="ARBA00022478"/>
    </source>
</evidence>
<organism evidence="6">
    <name type="scientific">Echinostoma caproni</name>
    <dbReference type="NCBI Taxonomy" id="27848"/>
    <lineage>
        <taxon>Eukaryota</taxon>
        <taxon>Metazoa</taxon>
        <taxon>Spiralia</taxon>
        <taxon>Lophotrochozoa</taxon>
        <taxon>Platyhelminthes</taxon>
        <taxon>Trematoda</taxon>
        <taxon>Digenea</taxon>
        <taxon>Plagiorchiida</taxon>
        <taxon>Echinostomata</taxon>
        <taxon>Echinostomatoidea</taxon>
        <taxon>Echinostomatidae</taxon>
        <taxon>Echinostoma</taxon>
    </lineage>
</organism>
<dbReference type="EMBL" id="UZAN01048246">
    <property type="protein sequence ID" value="VDP86266.1"/>
    <property type="molecule type" value="Genomic_DNA"/>
</dbReference>
<feature type="compositionally biased region" description="Basic and acidic residues" evidence="3">
    <location>
        <begin position="195"/>
        <end position="213"/>
    </location>
</feature>
<reference evidence="4 5" key="2">
    <citation type="submission" date="2018-11" db="EMBL/GenBank/DDBJ databases">
        <authorList>
            <consortium name="Pathogen Informatics"/>
        </authorList>
    </citation>
    <scope>NUCLEOTIDE SEQUENCE [LARGE SCALE GENOMIC DNA]</scope>
    <source>
        <strain evidence="4 5">Egypt</strain>
    </source>
</reference>
<proteinExistence type="predicted"/>
<evidence type="ECO:0000256" key="3">
    <source>
        <dbReference type="SAM" id="MobiDB-lite"/>
    </source>
</evidence>
<evidence type="ECO:0000313" key="4">
    <source>
        <dbReference type="EMBL" id="VDP86266.1"/>
    </source>
</evidence>
<dbReference type="OrthoDB" id="10250504at2759"/>
<evidence type="ECO:0000313" key="5">
    <source>
        <dbReference type="Proteomes" id="UP000272942"/>
    </source>
</evidence>
<name>A0A183ASN0_9TREM</name>
<keyword evidence="2" id="KW-0804">Transcription</keyword>
<accession>A0A183ASN0</accession>
<keyword evidence="5" id="KW-1185">Reference proteome</keyword>
<protein>
    <submittedName>
        <fullName evidence="6">S1 motif domain-containing protein</fullName>
    </submittedName>
</protein>
<dbReference type="GO" id="GO:0000428">
    <property type="term" value="C:DNA-directed RNA polymerase complex"/>
    <property type="evidence" value="ECO:0007669"/>
    <property type="project" value="UniProtKB-KW"/>
</dbReference>
<sequence>MENVLWKFVVPLYPVHYNRVTRAIMKYVSSQVNEFVPELSGLLLEYEKKTLRISSCIDISNLHRHSRPQFIVPLRPELPALYIHAQIRVRVFIPRCGLELTATVSALQPHQVFCKTEVDDVLIAVTRCADSGMCEVQSPVDENGANRQTILDLGDVVRVRLSSTTRQLGSFVLRGELLSVISRSTEAPQAVLDKFGSHSSDENDTDKNLEPNVKKPRKVRKTDSVTVKIEESGARLCLTTEPPSPVTQSRKRQLSTSINPEVTESRLAIKIESPESVPTKKKLKTENPKFTAEMFAAFSPQIIRTDSECSTPVCKETKSTKKTNKAEGCQ</sequence>
<dbReference type="Proteomes" id="UP000272942">
    <property type="component" value="Unassembled WGS sequence"/>
</dbReference>
<dbReference type="Gene3D" id="3.30.1490.120">
    <property type="entry name" value="RNA polymerase Rpb7-like, N-terminal domain"/>
    <property type="match status" value="1"/>
</dbReference>
<evidence type="ECO:0000256" key="2">
    <source>
        <dbReference type="ARBA" id="ARBA00023163"/>
    </source>
</evidence>
<reference evidence="6" key="1">
    <citation type="submission" date="2016-06" db="UniProtKB">
        <authorList>
            <consortium name="WormBaseParasite"/>
        </authorList>
    </citation>
    <scope>IDENTIFICATION</scope>
</reference>
<dbReference type="AlphaFoldDB" id="A0A183ASN0"/>